<gene>
    <name evidence="3" type="ORF">LPJ53_003920</name>
</gene>
<dbReference type="Pfam" id="PF19343">
    <property type="entry name" value="HAM1_N"/>
    <property type="match status" value="1"/>
</dbReference>
<dbReference type="Proteomes" id="UP001149813">
    <property type="component" value="Unassembled WGS sequence"/>
</dbReference>
<dbReference type="EMBL" id="JANBOJ010000162">
    <property type="protein sequence ID" value="KAJ1721576.1"/>
    <property type="molecule type" value="Genomic_DNA"/>
</dbReference>
<dbReference type="PANTHER" id="PTHR31138:SF1">
    <property type="entry name" value="PDZ DOMAIN-CONTAINING PROTEIN"/>
    <property type="match status" value="1"/>
</dbReference>
<evidence type="ECO:0000256" key="1">
    <source>
        <dbReference type="SAM" id="MobiDB-lite"/>
    </source>
</evidence>
<feature type="region of interest" description="Disordered" evidence="1">
    <location>
        <begin position="690"/>
        <end position="749"/>
    </location>
</feature>
<comment type="caution">
    <text evidence="3">The sequence shown here is derived from an EMBL/GenBank/DDBJ whole genome shotgun (WGS) entry which is preliminary data.</text>
</comment>
<evidence type="ECO:0000313" key="4">
    <source>
        <dbReference type="Proteomes" id="UP001149813"/>
    </source>
</evidence>
<accession>A0A9W7XVC2</accession>
<dbReference type="PANTHER" id="PTHR31138">
    <property type="entry name" value="CHROMOSOME 19, WHOLE GENOME SHOTGUN SEQUENCE"/>
    <property type="match status" value="1"/>
</dbReference>
<evidence type="ECO:0000313" key="3">
    <source>
        <dbReference type="EMBL" id="KAJ1721576.1"/>
    </source>
</evidence>
<dbReference type="OrthoDB" id="19394at2759"/>
<feature type="region of interest" description="Disordered" evidence="1">
    <location>
        <begin position="552"/>
        <end position="602"/>
    </location>
</feature>
<sequence>MSHERRSHEKGDFTRRLSRATDIGVGEKFDPLPEEYKPGSTRARFEELVSTYRSTHDSQGRALSMLDGVDQKRASFLQLVSMVKNGELPPTSQITGMINQMDFDKMRKYATTFQGKKVIDNMENSTQAGVRAFEEINGEENAQVVVKSLDNARKKSLDDRKKLASKAKKSSKESKPLVTSAGKDFLVLANGISTSSAFRKAATDLTSLINATIQNKAPKEEGAQPLVDRVRNLVVEVRQNANVQKSLRSLESLYTTTYSKGIGAARDVRDQAAGHPATEDLNVAREHTQDIFQRLGNGYDLGPMIGALGALATLYRDNENVGQIVDEIKDFGSWAMNVEEEKLTSDEFETRSQEILDKGRNILTDKDRENIDTLSKETEGYMAAVQANPVLVEYKDAMVGLVHSIAGDNLNAEERQEHYRALRQDVLANLPVLMQSIRYVPVPRVSGMNKQLEFAADNIVLDLKRFIPEHMSFDYHSEVYPRASLLKDKKAMRSRMGYQGEQFFYLTITGVNCVAKRVAFYLKKKKGMPRLAEKGIADLIVGGRGMDIHIRTRKLHESEKPRVAATDTKASASSGDPTGGSGSGSSSTQEIRDGKVAGAETKPRAMRQLEIVDVKVKLHDLDIRVHENKHNISSTLGILLMKPVAKKLLARTMAKAMTDYLIEGDKIMAKYGGTAQGVIVGHGKKAMASAKSSAQKGVKAGKSKYQSMKSKSGKAKDKAESAADSVAAKHEQQLQQEQRRDSLVEEQGY</sequence>
<evidence type="ECO:0000259" key="2">
    <source>
        <dbReference type="Pfam" id="PF19343"/>
    </source>
</evidence>
<feature type="domain" description="HAM1-like N-terminal" evidence="2">
    <location>
        <begin position="213"/>
        <end position="556"/>
    </location>
</feature>
<name>A0A9W7XVC2_9FUNG</name>
<dbReference type="AlphaFoldDB" id="A0A9W7XVC2"/>
<protein>
    <recommendedName>
        <fullName evidence="2">HAM1-like N-terminal domain-containing protein</fullName>
    </recommendedName>
</protein>
<feature type="compositionally biased region" description="Basic and acidic residues" evidence="1">
    <location>
        <begin position="714"/>
        <end position="743"/>
    </location>
</feature>
<dbReference type="InterPro" id="IPR045967">
    <property type="entry name" value="HAM1-like_N"/>
</dbReference>
<organism evidence="3 4">
    <name type="scientific">Coemansia erecta</name>
    <dbReference type="NCBI Taxonomy" id="147472"/>
    <lineage>
        <taxon>Eukaryota</taxon>
        <taxon>Fungi</taxon>
        <taxon>Fungi incertae sedis</taxon>
        <taxon>Zoopagomycota</taxon>
        <taxon>Kickxellomycotina</taxon>
        <taxon>Kickxellomycetes</taxon>
        <taxon>Kickxellales</taxon>
        <taxon>Kickxellaceae</taxon>
        <taxon>Coemansia</taxon>
    </lineage>
</organism>
<proteinExistence type="predicted"/>
<reference evidence="3" key="1">
    <citation type="submission" date="2022-07" db="EMBL/GenBank/DDBJ databases">
        <title>Phylogenomic reconstructions and comparative analyses of Kickxellomycotina fungi.</title>
        <authorList>
            <person name="Reynolds N.K."/>
            <person name="Stajich J.E."/>
            <person name="Barry K."/>
            <person name="Grigoriev I.V."/>
            <person name="Crous P."/>
            <person name="Smith M.E."/>
        </authorList>
    </citation>
    <scope>NUCLEOTIDE SEQUENCE</scope>
    <source>
        <strain evidence="3">NBRC 32514</strain>
    </source>
</reference>
<feature type="compositionally biased region" description="Basic and acidic residues" evidence="1">
    <location>
        <begin position="552"/>
        <end position="562"/>
    </location>
</feature>
<keyword evidence="4" id="KW-1185">Reference proteome</keyword>